<evidence type="ECO:0000259" key="4">
    <source>
        <dbReference type="PROSITE" id="PS51898"/>
    </source>
</evidence>
<protein>
    <submittedName>
        <fullName evidence="5">Tyrosine-type recombinase/integrase</fullName>
    </submittedName>
</protein>
<dbReference type="Gene3D" id="1.10.150.130">
    <property type="match status" value="1"/>
</dbReference>
<dbReference type="SUPFAM" id="SSF47823">
    <property type="entry name" value="lambda integrase-like, N-terminal domain"/>
    <property type="match status" value="1"/>
</dbReference>
<feature type="domain" description="Tyr recombinase" evidence="4">
    <location>
        <begin position="129"/>
        <end position="314"/>
    </location>
</feature>
<proteinExistence type="predicted"/>
<dbReference type="SUPFAM" id="SSF56349">
    <property type="entry name" value="DNA breaking-rejoining enzymes"/>
    <property type="match status" value="1"/>
</dbReference>
<evidence type="ECO:0000256" key="2">
    <source>
        <dbReference type="ARBA" id="ARBA00023172"/>
    </source>
</evidence>
<evidence type="ECO:0000313" key="5">
    <source>
        <dbReference type="EMBL" id="MCJ2377152.1"/>
    </source>
</evidence>
<evidence type="ECO:0000313" key="6">
    <source>
        <dbReference type="Proteomes" id="UP001139488"/>
    </source>
</evidence>
<reference evidence="5" key="1">
    <citation type="submission" date="2021-11" db="EMBL/GenBank/DDBJ databases">
        <title>Vibrio ZSDE26 sp. nov. and Vibrio ZSDZ34 sp. nov., isolated from coastal seawater in Qingdao.</title>
        <authorList>
            <person name="Zhang P."/>
        </authorList>
    </citation>
    <scope>NUCLEOTIDE SEQUENCE</scope>
    <source>
        <strain evidence="5">ZSDZ34</strain>
    </source>
</reference>
<keyword evidence="1" id="KW-0238">DNA-binding</keyword>
<accession>A0A9X1WA63</accession>
<evidence type="ECO:0000256" key="1">
    <source>
        <dbReference type="ARBA" id="ARBA00023125"/>
    </source>
</evidence>
<dbReference type="GO" id="GO:0015074">
    <property type="term" value="P:DNA integration"/>
    <property type="evidence" value="ECO:0007669"/>
    <property type="project" value="InterPro"/>
</dbReference>
<feature type="compositionally biased region" description="Basic residues" evidence="3">
    <location>
        <begin position="311"/>
        <end position="320"/>
    </location>
</feature>
<dbReference type="GO" id="GO:0006310">
    <property type="term" value="P:DNA recombination"/>
    <property type="evidence" value="ECO:0007669"/>
    <property type="project" value="UniProtKB-KW"/>
</dbReference>
<comment type="caution">
    <text evidence="5">The sequence shown here is derived from an EMBL/GenBank/DDBJ whole genome shotgun (WGS) entry which is preliminary data.</text>
</comment>
<organism evidence="5 6">
    <name type="scientific">Vibrio gelatinilyticus</name>
    <dbReference type="NCBI Taxonomy" id="2893468"/>
    <lineage>
        <taxon>Bacteria</taxon>
        <taxon>Pseudomonadati</taxon>
        <taxon>Pseudomonadota</taxon>
        <taxon>Gammaproteobacteria</taxon>
        <taxon>Vibrionales</taxon>
        <taxon>Vibrionaceae</taxon>
        <taxon>Vibrio</taxon>
    </lineage>
</organism>
<keyword evidence="6" id="KW-1185">Reference proteome</keyword>
<keyword evidence="2" id="KW-0233">DNA recombination</keyword>
<name>A0A9X1WA63_9VIBR</name>
<feature type="region of interest" description="Disordered" evidence="3">
    <location>
        <begin position="301"/>
        <end position="320"/>
    </location>
</feature>
<dbReference type="InterPro" id="IPR011010">
    <property type="entry name" value="DNA_brk_join_enz"/>
</dbReference>
<sequence>MKKDIPKILDQELIDKYLAALTRPINLELLNEMTSGKYSHSSLLAIRKDWQLFHEFCVEMHVNSLPASVTAVRRFIDKQSKSRKYSSIRRYVITIGMFHYLLGFKDPTSHRQVGFSLSELRTSEKHQSVETNPFTDKHLNELNKRLFTSNEALDIRDLAIYFCMYECALKRHELRELTHSSLRIEPNLVAIEISDQLYILSEQGSIAMIKWLEVSSAQGDIVFCSIDRHGNLSGRQLNDSSIYRILRRASALLSLPEHLKFSSQSGRVGQVKKRAKSGQNIIEIQDFGRWSSPAMPLQYAGKLDSSDKQKQKFRHKKEWD</sequence>
<dbReference type="InterPro" id="IPR013762">
    <property type="entry name" value="Integrase-like_cat_sf"/>
</dbReference>
<dbReference type="Pfam" id="PF00589">
    <property type="entry name" value="Phage_integrase"/>
    <property type="match status" value="1"/>
</dbReference>
<dbReference type="Proteomes" id="UP001139488">
    <property type="component" value="Unassembled WGS sequence"/>
</dbReference>
<dbReference type="InterPro" id="IPR010998">
    <property type="entry name" value="Integrase_recombinase_N"/>
</dbReference>
<gene>
    <name evidence="5" type="ORF">LNL84_09960</name>
</gene>
<evidence type="ECO:0000256" key="3">
    <source>
        <dbReference type="SAM" id="MobiDB-lite"/>
    </source>
</evidence>
<dbReference type="EMBL" id="JAJNNZ010000006">
    <property type="protein sequence ID" value="MCJ2377152.1"/>
    <property type="molecule type" value="Genomic_DNA"/>
</dbReference>
<dbReference type="AlphaFoldDB" id="A0A9X1WA63"/>
<dbReference type="GO" id="GO:0003677">
    <property type="term" value="F:DNA binding"/>
    <property type="evidence" value="ECO:0007669"/>
    <property type="project" value="UniProtKB-KW"/>
</dbReference>
<dbReference type="RefSeq" id="WP_244357090.1">
    <property type="nucleotide sequence ID" value="NZ_JAJNNZ010000006.1"/>
</dbReference>
<dbReference type="InterPro" id="IPR002104">
    <property type="entry name" value="Integrase_catalytic"/>
</dbReference>
<dbReference type="PROSITE" id="PS51898">
    <property type="entry name" value="TYR_RECOMBINASE"/>
    <property type="match status" value="1"/>
</dbReference>
<dbReference type="Gene3D" id="1.10.443.10">
    <property type="entry name" value="Intergrase catalytic core"/>
    <property type="match status" value="1"/>
</dbReference>